<dbReference type="OrthoDB" id="9130379at2"/>
<organism evidence="1 2">
    <name type="scientific">Candidatus Methylopumilus turicensis</name>
    <dbReference type="NCBI Taxonomy" id="1581680"/>
    <lineage>
        <taxon>Bacteria</taxon>
        <taxon>Pseudomonadati</taxon>
        <taxon>Pseudomonadota</taxon>
        <taxon>Betaproteobacteria</taxon>
        <taxon>Nitrosomonadales</taxon>
        <taxon>Methylophilaceae</taxon>
        <taxon>Candidatus Methylopumilus</taxon>
    </lineage>
</organism>
<dbReference type="STRING" id="1581680.BN1209_1158"/>
<gene>
    <name evidence="1" type="ORF">BN1209_1158</name>
</gene>
<keyword evidence="2" id="KW-1185">Reference proteome</keyword>
<dbReference type="KEGG" id="mbac:BN1209_1158"/>
<dbReference type="Gene3D" id="3.40.50.300">
    <property type="entry name" value="P-loop containing nucleotide triphosphate hydrolases"/>
    <property type="match status" value="1"/>
</dbReference>
<dbReference type="Proteomes" id="UP000056322">
    <property type="component" value="Chromosome 1"/>
</dbReference>
<dbReference type="InterPro" id="IPR027417">
    <property type="entry name" value="P-loop_NTPase"/>
</dbReference>
<name>A0A0B7IYQ6_9PROT</name>
<dbReference type="RefSeq" id="WP_045751348.1">
    <property type="nucleotide sequence ID" value="NZ_LN794158.1"/>
</dbReference>
<sequence>MKTLYLHFGTHKTGSTSIQNFLYGCREELQKIGFYYPTEGSYFYSGESSQSLFAHSLIDARPKYISKNVSWDKASCISDLKRDLENSKSPNTIISSEHFSSIKTQDSLVEIKDIFTNYFENIKIIIYLRRQDHFFESRYNQQVKAGLITATFEEVLKDFLGNYNYNDYIEMLSNVFGKANIIIRPFEKSQLHMQNVVHDFFKILHLNIDGNIQDDINKSIPTEMSEVIRLFNNNFDNHSQRQRFYKFIKTSSIDFDKTLYTILSPRLRKEILDFHREGNYQVAKNYLGRENGLLFYEPEVSSKPLYPGIATERFAEISAEIFLLQYQIYQKIKGN</sequence>
<evidence type="ECO:0000313" key="2">
    <source>
        <dbReference type="Proteomes" id="UP000056322"/>
    </source>
</evidence>
<dbReference type="EMBL" id="LN794158">
    <property type="protein sequence ID" value="CEN56199.1"/>
    <property type="molecule type" value="Genomic_DNA"/>
</dbReference>
<proteinExistence type="predicted"/>
<dbReference type="HOGENOM" id="CLU_042139_0_0_4"/>
<evidence type="ECO:0000313" key="1">
    <source>
        <dbReference type="EMBL" id="CEN56199.1"/>
    </source>
</evidence>
<dbReference type="AlphaFoldDB" id="A0A0B7IYQ6"/>
<evidence type="ECO:0008006" key="3">
    <source>
        <dbReference type="Google" id="ProtNLM"/>
    </source>
</evidence>
<dbReference type="PROSITE" id="PS51257">
    <property type="entry name" value="PROKAR_LIPOPROTEIN"/>
    <property type="match status" value="1"/>
</dbReference>
<reference evidence="2" key="1">
    <citation type="submission" date="2014-12" db="EMBL/GenBank/DDBJ databases">
        <authorList>
            <person name="Salcher M.M."/>
        </authorList>
    </citation>
    <scope>NUCLEOTIDE SEQUENCE [LARGE SCALE GENOMIC DNA]</scope>
    <source>
        <strain evidence="2">MMS-10A-171</strain>
    </source>
</reference>
<accession>A0A0B7IYQ6</accession>
<protein>
    <recommendedName>
        <fullName evidence="3">Sulfotransferase domain-containing protein</fullName>
    </recommendedName>
</protein>
<dbReference type="SUPFAM" id="SSF52540">
    <property type="entry name" value="P-loop containing nucleoside triphosphate hydrolases"/>
    <property type="match status" value="1"/>
</dbReference>